<dbReference type="InterPro" id="IPR027417">
    <property type="entry name" value="P-loop_NTPase"/>
</dbReference>
<dbReference type="PANTHER" id="PTHR39206:SF1">
    <property type="entry name" value="SLL8004 PROTEIN"/>
    <property type="match status" value="1"/>
</dbReference>
<dbReference type="STRING" id="112248.SAMN05444392_11035"/>
<dbReference type="EMBL" id="FQVL01000010">
    <property type="protein sequence ID" value="SHF19830.1"/>
    <property type="molecule type" value="Genomic_DNA"/>
</dbReference>
<keyword evidence="2" id="KW-1185">Reference proteome</keyword>
<evidence type="ECO:0000313" key="1">
    <source>
        <dbReference type="EMBL" id="SHF19830.1"/>
    </source>
</evidence>
<dbReference type="PANTHER" id="PTHR39206">
    <property type="entry name" value="SLL8004 PROTEIN"/>
    <property type="match status" value="1"/>
</dbReference>
<dbReference type="OrthoDB" id="9791543at2"/>
<reference evidence="1 2" key="1">
    <citation type="submission" date="2016-11" db="EMBL/GenBank/DDBJ databases">
        <authorList>
            <person name="Jaros S."/>
            <person name="Januszkiewicz K."/>
            <person name="Wedrychowicz H."/>
        </authorList>
    </citation>
    <scope>NUCLEOTIDE SEQUENCE [LARGE SCALE GENOMIC DNA]</scope>
    <source>
        <strain evidence="1 2">DSM 44666</strain>
    </source>
</reference>
<organism evidence="1 2">
    <name type="scientific">Seinonella peptonophila</name>
    <dbReference type="NCBI Taxonomy" id="112248"/>
    <lineage>
        <taxon>Bacteria</taxon>
        <taxon>Bacillati</taxon>
        <taxon>Bacillota</taxon>
        <taxon>Bacilli</taxon>
        <taxon>Bacillales</taxon>
        <taxon>Thermoactinomycetaceae</taxon>
        <taxon>Seinonella</taxon>
    </lineage>
</organism>
<dbReference type="SUPFAM" id="SSF52540">
    <property type="entry name" value="P-loop containing nucleoside triphosphate hydrolases"/>
    <property type="match status" value="1"/>
</dbReference>
<evidence type="ECO:0000313" key="2">
    <source>
        <dbReference type="Proteomes" id="UP000184476"/>
    </source>
</evidence>
<dbReference type="RefSeq" id="WP_073155927.1">
    <property type="nucleotide sequence ID" value="NZ_FQVL01000010.1"/>
</dbReference>
<accession>A0A1M4ZNY9</accession>
<dbReference type="AlphaFoldDB" id="A0A1M4ZNY9"/>
<proteinExistence type="predicted"/>
<name>A0A1M4ZNY9_9BACL</name>
<gene>
    <name evidence="1" type="ORF">SAMN05444392_11035</name>
</gene>
<protein>
    <submittedName>
        <fullName evidence="1">Predicted ABC-type ATPase</fullName>
    </submittedName>
</protein>
<dbReference type="Proteomes" id="UP000184476">
    <property type="component" value="Unassembled WGS sequence"/>
</dbReference>
<dbReference type="Gene3D" id="3.40.50.300">
    <property type="entry name" value="P-loop containing nucleotide triphosphate hydrolases"/>
    <property type="match status" value="1"/>
</dbReference>
<sequence length="266" mass="30615">MIKDKETNLENTSPVLSVFIGPSNSGKTTIIEMIENIFGDRFGEIFIPDKLIQQFQKEQRELDRNLSFQEAQRRADSLNMITNKRNEYIRMRKSFLFESCSIPINSLEVARNNGFITNLYIVYLDDLDLNIERSKQRAQDGGIAVTSDFIKSNNKKITKMLNDELKKNDCIFGINNSKHPRIMFIVHNGKGIYREDKYIPASIQPCLSGIQFPEKNPSLPLLASLLKDNPLAKLMCGKLLDIFLRSKIVTNQSLTINERTTEERYK</sequence>